<dbReference type="PANTHER" id="PTHR15751:SF13">
    <property type="entry name" value="TRAFFICKING KINESIN-BINDING PROTEIN 2"/>
    <property type="match status" value="1"/>
</dbReference>
<dbReference type="GO" id="GO:0017022">
    <property type="term" value="F:myosin binding"/>
    <property type="evidence" value="ECO:0007669"/>
    <property type="project" value="TreeGrafter"/>
</dbReference>
<dbReference type="PANTHER" id="PTHR15751">
    <property type="entry name" value="TRAFFICKING KINESIN-BINDING PROTEIN"/>
    <property type="match status" value="1"/>
</dbReference>
<comment type="caution">
    <text evidence="6">The sequence shown here is derived from an EMBL/GenBank/DDBJ whole genome shotgun (WGS) entry which is preliminary data.</text>
</comment>
<dbReference type="GO" id="GO:0098957">
    <property type="term" value="P:anterograde axonal transport of mitochondrion"/>
    <property type="evidence" value="ECO:0007669"/>
    <property type="project" value="TreeGrafter"/>
</dbReference>
<protein>
    <recommendedName>
        <fullName evidence="5">HAP1 N-terminal domain-containing protein</fullName>
    </recommendedName>
</protein>
<dbReference type="GO" id="GO:0005739">
    <property type="term" value="C:mitochondrion"/>
    <property type="evidence" value="ECO:0007669"/>
    <property type="project" value="UniProtKB-SubCell"/>
</dbReference>
<feature type="coiled-coil region" evidence="4">
    <location>
        <begin position="76"/>
        <end position="110"/>
    </location>
</feature>
<sequence length="156" mass="17652">MPFSNIHNGEVYDSFPMEAYFALEPSSYSQPGSQSLSKVLSADRVEQVSKTYNDMEVVTQLLAERDRDLELAARIGQSLLQRNHLLQERNEALEEQLTQALDQVHQLQHELSKKDELLRIVASATEENETDSSTVHMFTAAYYTGGNHRLPQLLAS</sequence>
<dbReference type="GO" id="GO:0030425">
    <property type="term" value="C:dendrite"/>
    <property type="evidence" value="ECO:0007669"/>
    <property type="project" value="TreeGrafter"/>
</dbReference>
<dbReference type="GO" id="GO:0006605">
    <property type="term" value="P:protein targeting"/>
    <property type="evidence" value="ECO:0007669"/>
    <property type="project" value="TreeGrafter"/>
</dbReference>
<reference evidence="6 7" key="1">
    <citation type="submission" date="2019-04" db="EMBL/GenBank/DDBJ databases">
        <title>The sequence and de novo assembly of Takifugu bimaculatus genome using PacBio and Hi-C technologies.</title>
        <authorList>
            <person name="Xu P."/>
            <person name="Liu B."/>
            <person name="Zhou Z."/>
        </authorList>
    </citation>
    <scope>NUCLEOTIDE SEQUENCE [LARGE SCALE GENOMIC DNA]</scope>
    <source>
        <strain evidence="6">TB-2018</strain>
        <tissue evidence="6">Muscle</tissue>
    </source>
</reference>
<evidence type="ECO:0000313" key="7">
    <source>
        <dbReference type="Proteomes" id="UP000516260"/>
    </source>
</evidence>
<dbReference type="GO" id="GO:0048311">
    <property type="term" value="P:mitochondrion distribution"/>
    <property type="evidence" value="ECO:0007669"/>
    <property type="project" value="TreeGrafter"/>
</dbReference>
<dbReference type="GO" id="GO:0031410">
    <property type="term" value="C:cytoplasmic vesicle"/>
    <property type="evidence" value="ECO:0007669"/>
    <property type="project" value="TreeGrafter"/>
</dbReference>
<dbReference type="InterPro" id="IPR051946">
    <property type="entry name" value="Intracell_Traff-Reg"/>
</dbReference>
<dbReference type="GO" id="GO:0022008">
    <property type="term" value="P:neurogenesis"/>
    <property type="evidence" value="ECO:0007669"/>
    <property type="project" value="TreeGrafter"/>
</dbReference>
<dbReference type="AlphaFoldDB" id="A0A4Z2BR17"/>
<dbReference type="GO" id="GO:1904115">
    <property type="term" value="C:axon cytoplasm"/>
    <property type="evidence" value="ECO:0007669"/>
    <property type="project" value="GOC"/>
</dbReference>
<dbReference type="InterPro" id="IPR006933">
    <property type="entry name" value="HAP1_N"/>
</dbReference>
<keyword evidence="3" id="KW-0496">Mitochondrion</keyword>
<organism evidence="6 7">
    <name type="scientific">Takifugu bimaculatus</name>
    <dbReference type="NCBI Taxonomy" id="433685"/>
    <lineage>
        <taxon>Eukaryota</taxon>
        <taxon>Metazoa</taxon>
        <taxon>Chordata</taxon>
        <taxon>Craniata</taxon>
        <taxon>Vertebrata</taxon>
        <taxon>Euteleostomi</taxon>
        <taxon>Actinopterygii</taxon>
        <taxon>Neopterygii</taxon>
        <taxon>Teleostei</taxon>
        <taxon>Neoteleostei</taxon>
        <taxon>Acanthomorphata</taxon>
        <taxon>Eupercaria</taxon>
        <taxon>Tetraodontiformes</taxon>
        <taxon>Tetradontoidea</taxon>
        <taxon>Tetraodontidae</taxon>
        <taxon>Takifugu</taxon>
    </lineage>
</organism>
<feature type="domain" description="HAP1 N-terminal" evidence="5">
    <location>
        <begin position="12"/>
        <end position="156"/>
    </location>
</feature>
<evidence type="ECO:0000256" key="3">
    <source>
        <dbReference type="ARBA" id="ARBA00023128"/>
    </source>
</evidence>
<keyword evidence="7" id="KW-1185">Reference proteome</keyword>
<dbReference type="Pfam" id="PF04849">
    <property type="entry name" value="HAP1_N"/>
    <property type="match status" value="1"/>
</dbReference>
<evidence type="ECO:0000313" key="6">
    <source>
        <dbReference type="EMBL" id="TNM94247.1"/>
    </source>
</evidence>
<keyword evidence="2 4" id="KW-0175">Coiled coil</keyword>
<evidence type="ECO:0000256" key="1">
    <source>
        <dbReference type="ARBA" id="ARBA00004173"/>
    </source>
</evidence>
<dbReference type="SMART" id="SM01424">
    <property type="entry name" value="HAP1_N"/>
    <property type="match status" value="1"/>
</dbReference>
<evidence type="ECO:0000259" key="5">
    <source>
        <dbReference type="SMART" id="SM01424"/>
    </source>
</evidence>
<accession>A0A4Z2BR17</accession>
<name>A0A4Z2BR17_9TELE</name>
<gene>
    <name evidence="6" type="ORF">fugu_002423</name>
</gene>
<dbReference type="EMBL" id="SWLE01000012">
    <property type="protein sequence ID" value="TNM94247.1"/>
    <property type="molecule type" value="Genomic_DNA"/>
</dbReference>
<evidence type="ECO:0000256" key="4">
    <source>
        <dbReference type="SAM" id="Coils"/>
    </source>
</evidence>
<dbReference type="Proteomes" id="UP000516260">
    <property type="component" value="Chromosome 2"/>
</dbReference>
<comment type="subcellular location">
    <subcellularLocation>
        <location evidence="1">Mitochondrion</location>
    </subcellularLocation>
</comment>
<proteinExistence type="predicted"/>
<evidence type="ECO:0000256" key="2">
    <source>
        <dbReference type="ARBA" id="ARBA00023054"/>
    </source>
</evidence>
<dbReference type="GO" id="GO:0050811">
    <property type="term" value="F:GABA receptor binding"/>
    <property type="evidence" value="ECO:0007669"/>
    <property type="project" value="TreeGrafter"/>
</dbReference>
<dbReference type="GO" id="GO:0047496">
    <property type="term" value="P:vesicle transport along microtubule"/>
    <property type="evidence" value="ECO:0007669"/>
    <property type="project" value="TreeGrafter"/>
</dbReference>